<feature type="transmembrane region" description="Helical" evidence="6">
    <location>
        <begin position="12"/>
        <end position="30"/>
    </location>
</feature>
<evidence type="ECO:0000256" key="5">
    <source>
        <dbReference type="ARBA" id="ARBA00023136"/>
    </source>
</evidence>
<feature type="transmembrane region" description="Helical" evidence="6">
    <location>
        <begin position="247"/>
        <end position="268"/>
    </location>
</feature>
<gene>
    <name evidence="8" type="ORF">Clopa_4024</name>
</gene>
<feature type="transmembrane region" description="Helical" evidence="6">
    <location>
        <begin position="330"/>
        <end position="350"/>
    </location>
</feature>
<dbReference type="AlphaFoldDB" id="R4K6E8"/>
<keyword evidence="2" id="KW-0813">Transport</keyword>
<feature type="transmembrane region" description="Helical" evidence="6">
    <location>
        <begin position="300"/>
        <end position="318"/>
    </location>
</feature>
<dbReference type="eggNOG" id="COG0738">
    <property type="taxonomic scope" value="Bacteria"/>
</dbReference>
<dbReference type="SUPFAM" id="SSF103473">
    <property type="entry name" value="MFS general substrate transporter"/>
    <property type="match status" value="1"/>
</dbReference>
<keyword evidence="3 6" id="KW-0812">Transmembrane</keyword>
<protein>
    <submittedName>
        <fullName evidence="8">Fucose permease</fullName>
    </submittedName>
</protein>
<name>R4K6E8_CLOPA</name>
<dbReference type="Pfam" id="PF07690">
    <property type="entry name" value="MFS_1"/>
    <property type="match status" value="1"/>
</dbReference>
<feature type="transmembrane region" description="Helical" evidence="6">
    <location>
        <begin position="50"/>
        <end position="71"/>
    </location>
</feature>
<dbReference type="PATRIC" id="fig|86416.3.peg.4021"/>
<dbReference type="KEGG" id="cpas:Clopa_4024"/>
<reference evidence="8 9" key="1">
    <citation type="submission" date="2012-01" db="EMBL/GenBank/DDBJ databases">
        <title>Complete sequence of chromosome of Clostridium pasteurianum BC1.</title>
        <authorList>
            <consortium name="US DOE Joint Genome Institute"/>
            <person name="Lucas S."/>
            <person name="Han J."/>
            <person name="Lapidus A."/>
            <person name="Cheng J.-F."/>
            <person name="Goodwin L."/>
            <person name="Pitluck S."/>
            <person name="Peters L."/>
            <person name="Mikhailova N."/>
            <person name="Teshima H."/>
            <person name="Detter J.C."/>
            <person name="Han C."/>
            <person name="Tapia R."/>
            <person name="Land M."/>
            <person name="Hauser L."/>
            <person name="Kyrpides N."/>
            <person name="Ivanova N."/>
            <person name="Pagani I."/>
            <person name="Dunn J."/>
            <person name="Taghavi S."/>
            <person name="Francis A."/>
            <person name="van der Lelie D."/>
            <person name="Woyke T."/>
        </authorList>
    </citation>
    <scope>NUCLEOTIDE SEQUENCE [LARGE SCALE GENOMIC DNA]</scope>
    <source>
        <strain evidence="8 9">BC1</strain>
    </source>
</reference>
<dbReference type="PANTHER" id="PTHR23514">
    <property type="entry name" value="BYPASS OF STOP CODON PROTEIN 6"/>
    <property type="match status" value="1"/>
</dbReference>
<dbReference type="HOGENOM" id="CLU_055429_1_0_9"/>
<dbReference type="InterPro" id="IPR036259">
    <property type="entry name" value="MFS_trans_sf"/>
</dbReference>
<keyword evidence="5 6" id="KW-0472">Membrane</keyword>
<dbReference type="STRING" id="86416.Clopa_4024"/>
<dbReference type="GO" id="GO:0022857">
    <property type="term" value="F:transmembrane transporter activity"/>
    <property type="evidence" value="ECO:0007669"/>
    <property type="project" value="InterPro"/>
</dbReference>
<evidence type="ECO:0000313" key="8">
    <source>
        <dbReference type="EMBL" id="AGK98767.1"/>
    </source>
</evidence>
<evidence type="ECO:0000259" key="7">
    <source>
        <dbReference type="PROSITE" id="PS50850"/>
    </source>
</evidence>
<evidence type="ECO:0000256" key="4">
    <source>
        <dbReference type="ARBA" id="ARBA00022989"/>
    </source>
</evidence>
<sequence>MEVKQQKVKNWPIVLLLVLMYIVVAMSDNFKGIFVPFFKGEFKVSNTEIGYVLTASLFAYAVFQYIGGILIEKYGYKKIIASGFISSIVALLILINCPSFLVLIVGMFLLNAGMAMFNIGVNTLGPVLTVASTAILMNFINFSYGAGNTAIQKISGNLLAAGIPWRSFYIFMLVAASALFIYLLVIKIPYKPKVETIQWNKKDLFSNKMLYLYIGICGLYLAAEYGIGNWFVNYMNESFKFTADKSAFYVALFFGCETIGRLFGGFIVDKLGHLKSILIYGVIATLMSFLGIIMGEQGLLIFGLAGFAYSIIFPTIITTIGRVFKEATSYATGLILMCGTLIAMLASMGIGLLNDIIGAQKAFYVIAAAVALTTICAQIINKNILKEND</sequence>
<organism evidence="8 9">
    <name type="scientific">Clostridium pasteurianum BC1</name>
    <dbReference type="NCBI Taxonomy" id="86416"/>
    <lineage>
        <taxon>Bacteria</taxon>
        <taxon>Bacillati</taxon>
        <taxon>Bacillota</taxon>
        <taxon>Clostridia</taxon>
        <taxon>Eubacteriales</taxon>
        <taxon>Clostridiaceae</taxon>
        <taxon>Clostridium</taxon>
    </lineage>
</organism>
<feature type="transmembrane region" description="Helical" evidence="6">
    <location>
        <begin position="167"/>
        <end position="190"/>
    </location>
</feature>
<feature type="transmembrane region" description="Helical" evidence="6">
    <location>
        <begin position="277"/>
        <end position="294"/>
    </location>
</feature>
<dbReference type="Gene3D" id="1.20.1250.20">
    <property type="entry name" value="MFS general substrate transporter like domains"/>
    <property type="match status" value="2"/>
</dbReference>
<dbReference type="PROSITE" id="PS50850">
    <property type="entry name" value="MFS"/>
    <property type="match status" value="1"/>
</dbReference>
<keyword evidence="4 6" id="KW-1133">Transmembrane helix</keyword>
<dbReference type="GO" id="GO:0005886">
    <property type="term" value="C:plasma membrane"/>
    <property type="evidence" value="ECO:0007669"/>
    <property type="project" value="UniProtKB-SubCell"/>
</dbReference>
<dbReference type="PANTHER" id="PTHR23514:SF13">
    <property type="entry name" value="INNER MEMBRANE PROTEIN YBJJ"/>
    <property type="match status" value="1"/>
</dbReference>
<dbReference type="InterPro" id="IPR011701">
    <property type="entry name" value="MFS"/>
</dbReference>
<evidence type="ECO:0000256" key="6">
    <source>
        <dbReference type="SAM" id="Phobius"/>
    </source>
</evidence>
<dbReference type="InterPro" id="IPR020846">
    <property type="entry name" value="MFS_dom"/>
</dbReference>
<dbReference type="Proteomes" id="UP000013523">
    <property type="component" value="Chromosome"/>
</dbReference>
<feature type="transmembrane region" description="Helical" evidence="6">
    <location>
        <begin position="362"/>
        <end position="380"/>
    </location>
</feature>
<evidence type="ECO:0000256" key="2">
    <source>
        <dbReference type="ARBA" id="ARBA00022448"/>
    </source>
</evidence>
<dbReference type="RefSeq" id="WP_015617042.1">
    <property type="nucleotide sequence ID" value="NC_021182.1"/>
</dbReference>
<accession>R4K6E8</accession>
<comment type="subcellular location">
    <subcellularLocation>
        <location evidence="1">Cell membrane</location>
        <topology evidence="1">Multi-pass membrane protein</topology>
    </subcellularLocation>
</comment>
<dbReference type="OrthoDB" id="1674556at2"/>
<dbReference type="InterPro" id="IPR051788">
    <property type="entry name" value="MFS_Transporter"/>
</dbReference>
<dbReference type="EMBL" id="CP003261">
    <property type="protein sequence ID" value="AGK98767.1"/>
    <property type="molecule type" value="Genomic_DNA"/>
</dbReference>
<keyword evidence="9" id="KW-1185">Reference proteome</keyword>
<evidence type="ECO:0000256" key="3">
    <source>
        <dbReference type="ARBA" id="ARBA00022692"/>
    </source>
</evidence>
<feature type="transmembrane region" description="Helical" evidence="6">
    <location>
        <begin position="210"/>
        <end position="227"/>
    </location>
</feature>
<proteinExistence type="predicted"/>
<feature type="transmembrane region" description="Helical" evidence="6">
    <location>
        <begin position="127"/>
        <end position="147"/>
    </location>
</feature>
<evidence type="ECO:0000313" key="9">
    <source>
        <dbReference type="Proteomes" id="UP000013523"/>
    </source>
</evidence>
<feature type="domain" description="Major facilitator superfamily (MFS) profile" evidence="7">
    <location>
        <begin position="13"/>
        <end position="385"/>
    </location>
</feature>
<evidence type="ECO:0000256" key="1">
    <source>
        <dbReference type="ARBA" id="ARBA00004651"/>
    </source>
</evidence>
<feature type="transmembrane region" description="Helical" evidence="6">
    <location>
        <begin position="78"/>
        <end position="95"/>
    </location>
</feature>